<dbReference type="STRING" id="1797593.A3A65_02880"/>
<sequence length="471" mass="54970">MTIKTSLVSLLENLFLRPLEAFFKQDVLILCNNGNRDTLGLLLLYCHLKYRYRLKVQIRPFIFLRDFWLKLFRPTLVINIWIDCPPAVEIAQRIHRLGSIQIISPTEVVAWTGVKNFVNRYEFKEYIDGIMLAGNAMKKLLSKHRNIRPLQARVVGFPTLDWSVPPLNKLFISKKEFLHRFSIPSGKKLLFLASSFSLADVDINHWEEKYSHWTTPKAEAIVMHRVSREMRNITVDHLSLLLDGHPDWHLVVKKHPLEKKGYYESLFGGNNRVTIVNDMDIHDLLSACDILIHWNSTCAVQAWGFRVPTVLLNFKEAKPFLHFQGHELDDFKKGNYIANSYAELRESLEEGLRARSIPPTQFIHRRKYISKWFYAMDGNSAKRAADVVFECISDGQKRAIPYALQMENLTRSLPEFMKYLFFYHTFRTVKTISPLCKTLFAMLPSMYDNFSLELHKKRFEKNIASLLSIVT</sequence>
<evidence type="ECO:0000313" key="1">
    <source>
        <dbReference type="EMBL" id="OGY21965.1"/>
    </source>
</evidence>
<dbReference type="Gene3D" id="3.40.50.12580">
    <property type="match status" value="1"/>
</dbReference>
<dbReference type="EMBL" id="MHCL01000007">
    <property type="protein sequence ID" value="OGY21965.1"/>
    <property type="molecule type" value="Genomic_DNA"/>
</dbReference>
<organism evidence="1 2">
    <name type="scientific">Candidatus Chisholmbacteria bacterium RIFCSPLOWO2_01_FULL_49_14</name>
    <dbReference type="NCBI Taxonomy" id="1797593"/>
    <lineage>
        <taxon>Bacteria</taxon>
        <taxon>Candidatus Chisholmiibacteriota</taxon>
    </lineage>
</organism>
<gene>
    <name evidence="1" type="ORF">A3A65_02880</name>
</gene>
<reference evidence="1 2" key="1">
    <citation type="journal article" date="2016" name="Nat. Commun.">
        <title>Thousands of microbial genomes shed light on interconnected biogeochemical processes in an aquifer system.</title>
        <authorList>
            <person name="Anantharaman K."/>
            <person name="Brown C.T."/>
            <person name="Hug L.A."/>
            <person name="Sharon I."/>
            <person name="Castelle C.J."/>
            <person name="Probst A.J."/>
            <person name="Thomas B.C."/>
            <person name="Singh A."/>
            <person name="Wilkins M.J."/>
            <person name="Karaoz U."/>
            <person name="Brodie E.L."/>
            <person name="Williams K.H."/>
            <person name="Hubbard S.S."/>
            <person name="Banfield J.F."/>
        </authorList>
    </citation>
    <scope>NUCLEOTIDE SEQUENCE [LARGE SCALE GENOMIC DNA]</scope>
</reference>
<name>A0A1G1W2R1_9BACT</name>
<comment type="caution">
    <text evidence="1">The sequence shown here is derived from an EMBL/GenBank/DDBJ whole genome shotgun (WGS) entry which is preliminary data.</text>
</comment>
<proteinExistence type="predicted"/>
<dbReference type="Proteomes" id="UP000176723">
    <property type="component" value="Unassembled WGS sequence"/>
</dbReference>
<accession>A0A1G1W2R1</accession>
<evidence type="ECO:0000313" key="2">
    <source>
        <dbReference type="Proteomes" id="UP000176723"/>
    </source>
</evidence>
<protein>
    <submittedName>
        <fullName evidence="1">Uncharacterized protein</fullName>
    </submittedName>
</protein>
<dbReference type="SUPFAM" id="SSF53756">
    <property type="entry name" value="UDP-Glycosyltransferase/glycogen phosphorylase"/>
    <property type="match status" value="1"/>
</dbReference>
<dbReference type="AlphaFoldDB" id="A0A1G1W2R1"/>
<dbReference type="InterPro" id="IPR043148">
    <property type="entry name" value="TagF_C"/>
</dbReference>